<dbReference type="PROSITE" id="PS00860">
    <property type="entry name" value="GTP_CYCLOHYDROL_1_2"/>
    <property type="match status" value="1"/>
</dbReference>
<dbReference type="GO" id="GO:0003934">
    <property type="term" value="F:GTP cyclohydrolase I activity"/>
    <property type="evidence" value="ECO:0007669"/>
    <property type="project" value="UniProtKB-UniRule"/>
</dbReference>
<dbReference type="NCBIfam" id="NF006826">
    <property type="entry name" value="PRK09347.1-3"/>
    <property type="match status" value="1"/>
</dbReference>
<protein>
    <recommendedName>
        <fullName evidence="5">GTP cyclohydrolase 1</fullName>
        <ecNumber evidence="5">3.5.4.16</ecNumber>
    </recommendedName>
    <alternativeName>
        <fullName evidence="5">GTP cyclohydrolase I</fullName>
        <shortName evidence="5">GTP-CH-I</shortName>
    </alternativeName>
</protein>
<keyword evidence="5" id="KW-0862">Zinc</keyword>
<dbReference type="Proteomes" id="UP000315525">
    <property type="component" value="Unassembled WGS sequence"/>
</dbReference>
<dbReference type="Pfam" id="PF01227">
    <property type="entry name" value="GTP_cyclohydroI"/>
    <property type="match status" value="1"/>
</dbReference>
<dbReference type="EC" id="3.5.4.16" evidence="5"/>
<feature type="binding site" evidence="5">
    <location>
        <position position="83"/>
    </location>
    <ligand>
        <name>Zn(2+)</name>
        <dbReference type="ChEBI" id="CHEBI:29105"/>
    </ligand>
</feature>
<keyword evidence="4 5" id="KW-0378">Hydrolase</keyword>
<dbReference type="Gene3D" id="3.30.1130.10">
    <property type="match status" value="1"/>
</dbReference>
<evidence type="ECO:0000256" key="3">
    <source>
        <dbReference type="ARBA" id="ARBA00022563"/>
    </source>
</evidence>
<evidence type="ECO:0000256" key="1">
    <source>
        <dbReference type="ARBA" id="ARBA00001052"/>
    </source>
</evidence>
<dbReference type="Gene3D" id="1.10.286.10">
    <property type="match status" value="1"/>
</dbReference>
<dbReference type="FunFam" id="3.30.1130.10:FF:000001">
    <property type="entry name" value="GTP cyclohydrolase 1"/>
    <property type="match status" value="1"/>
</dbReference>
<dbReference type="GO" id="GO:0006729">
    <property type="term" value="P:tetrahydrobiopterin biosynthetic process"/>
    <property type="evidence" value="ECO:0007669"/>
    <property type="project" value="TreeGrafter"/>
</dbReference>
<comment type="subunit">
    <text evidence="5">Homopolymer.</text>
</comment>
<feature type="binding site" evidence="5">
    <location>
        <position position="152"/>
    </location>
    <ligand>
        <name>Zn(2+)</name>
        <dbReference type="ChEBI" id="CHEBI:29105"/>
    </ligand>
</feature>
<proteinExistence type="inferred from homology"/>
<dbReference type="GO" id="GO:0008270">
    <property type="term" value="F:zinc ion binding"/>
    <property type="evidence" value="ECO:0007669"/>
    <property type="project" value="UniProtKB-UniRule"/>
</dbReference>
<evidence type="ECO:0000256" key="4">
    <source>
        <dbReference type="ARBA" id="ARBA00022801"/>
    </source>
</evidence>
<dbReference type="UniPathway" id="UPA00848">
    <property type="reaction ID" value="UER00151"/>
</dbReference>
<dbReference type="EMBL" id="SOJN01000037">
    <property type="protein sequence ID" value="TET46969.1"/>
    <property type="molecule type" value="Genomic_DNA"/>
</dbReference>
<organism evidence="7 8">
    <name type="scientific">candidate division TA06 bacterium</name>
    <dbReference type="NCBI Taxonomy" id="2250710"/>
    <lineage>
        <taxon>Bacteria</taxon>
        <taxon>Bacteria division TA06</taxon>
    </lineage>
</organism>
<dbReference type="GO" id="GO:0006730">
    <property type="term" value="P:one-carbon metabolic process"/>
    <property type="evidence" value="ECO:0007669"/>
    <property type="project" value="UniProtKB-UniRule"/>
</dbReference>
<gene>
    <name evidence="5 7" type="primary">folE</name>
    <name evidence="7" type="ORF">E3J62_02755</name>
</gene>
<dbReference type="InterPro" id="IPR020602">
    <property type="entry name" value="GTP_CycHdrlase_I_dom"/>
</dbReference>
<evidence type="ECO:0000313" key="7">
    <source>
        <dbReference type="EMBL" id="TET46969.1"/>
    </source>
</evidence>
<dbReference type="NCBIfam" id="NF006825">
    <property type="entry name" value="PRK09347.1-2"/>
    <property type="match status" value="1"/>
</dbReference>
<comment type="pathway">
    <text evidence="2 5">Cofactor biosynthesis; 7,8-dihydroneopterin triphosphate biosynthesis; 7,8-dihydroneopterin triphosphate from GTP: step 1/1.</text>
</comment>
<dbReference type="InterPro" id="IPR018234">
    <property type="entry name" value="GTP_CycHdrlase_I_CS"/>
</dbReference>
<dbReference type="InterPro" id="IPR043134">
    <property type="entry name" value="GTP-CH-I_N"/>
</dbReference>
<comment type="catalytic activity">
    <reaction evidence="1 5">
        <text>GTP + H2O = 7,8-dihydroneopterin 3'-triphosphate + formate + H(+)</text>
        <dbReference type="Rhea" id="RHEA:17473"/>
        <dbReference type="ChEBI" id="CHEBI:15377"/>
        <dbReference type="ChEBI" id="CHEBI:15378"/>
        <dbReference type="ChEBI" id="CHEBI:15740"/>
        <dbReference type="ChEBI" id="CHEBI:37565"/>
        <dbReference type="ChEBI" id="CHEBI:58462"/>
        <dbReference type="EC" id="3.5.4.16"/>
    </reaction>
</comment>
<keyword evidence="5" id="KW-0547">Nucleotide-binding</keyword>
<dbReference type="PROSITE" id="PS00859">
    <property type="entry name" value="GTP_CYCLOHYDROL_1_1"/>
    <property type="match status" value="1"/>
</dbReference>
<feature type="domain" description="GTP cyclohydrolase I" evidence="6">
    <location>
        <begin position="12"/>
        <end position="187"/>
    </location>
</feature>
<dbReference type="NCBIfam" id="TIGR00063">
    <property type="entry name" value="folE"/>
    <property type="match status" value="1"/>
</dbReference>
<evidence type="ECO:0000313" key="8">
    <source>
        <dbReference type="Proteomes" id="UP000315525"/>
    </source>
</evidence>
<sequence length="191" mass="21299">MRRRSVDKEKAKKAVRLLLEAIGEDPDREGLRETPQRVAEMYAEVFSGVGKDARRQIKAYSVKNQDEMIIVRDIPFYSVCEHHLLPFIGKAHVAYIPGDNRITGFANLVSTIEIIAKRPQLQERLTTEIADTLAEILKPLGILVVVEAEHLCLSMMGVKKPGALTVTSAMRGGMRKEATRAEAFSLIKSGR</sequence>
<name>A0A523UX49_UNCT6</name>
<dbReference type="FunFam" id="1.10.286.10:FF:000001">
    <property type="entry name" value="GTP cyclohydrolase 1"/>
    <property type="match status" value="1"/>
</dbReference>
<dbReference type="SUPFAM" id="SSF55620">
    <property type="entry name" value="Tetrahydrobiopterin biosynthesis enzymes-like"/>
    <property type="match status" value="1"/>
</dbReference>
<dbReference type="GO" id="GO:0005737">
    <property type="term" value="C:cytoplasm"/>
    <property type="evidence" value="ECO:0007669"/>
    <property type="project" value="TreeGrafter"/>
</dbReference>
<dbReference type="GO" id="GO:0005525">
    <property type="term" value="F:GTP binding"/>
    <property type="evidence" value="ECO:0007669"/>
    <property type="project" value="UniProtKB-KW"/>
</dbReference>
<keyword evidence="3 5" id="KW-0554">One-carbon metabolism</keyword>
<dbReference type="GO" id="GO:0046654">
    <property type="term" value="P:tetrahydrofolate biosynthetic process"/>
    <property type="evidence" value="ECO:0007669"/>
    <property type="project" value="UniProtKB-UniRule"/>
</dbReference>
<keyword evidence="5" id="KW-0342">GTP-binding</keyword>
<comment type="caution">
    <text evidence="7">The sequence shown here is derived from an EMBL/GenBank/DDBJ whole genome shotgun (WGS) entry which is preliminary data.</text>
</comment>
<dbReference type="PANTHER" id="PTHR11109:SF7">
    <property type="entry name" value="GTP CYCLOHYDROLASE 1"/>
    <property type="match status" value="1"/>
</dbReference>
<evidence type="ECO:0000256" key="2">
    <source>
        <dbReference type="ARBA" id="ARBA00005080"/>
    </source>
</evidence>
<feature type="binding site" evidence="5">
    <location>
        <position position="80"/>
    </location>
    <ligand>
        <name>Zn(2+)</name>
        <dbReference type="ChEBI" id="CHEBI:29105"/>
    </ligand>
</feature>
<accession>A0A523UX49</accession>
<dbReference type="InterPro" id="IPR001474">
    <property type="entry name" value="GTP_CycHdrlase_I"/>
</dbReference>
<keyword evidence="5" id="KW-0479">Metal-binding</keyword>
<evidence type="ECO:0000259" key="6">
    <source>
        <dbReference type="Pfam" id="PF01227"/>
    </source>
</evidence>
<dbReference type="AlphaFoldDB" id="A0A523UX49"/>
<dbReference type="InterPro" id="IPR043133">
    <property type="entry name" value="GTP-CH-I_C/QueF"/>
</dbReference>
<comment type="similarity">
    <text evidence="5">Belongs to the GTP cyclohydrolase I family.</text>
</comment>
<dbReference type="PANTHER" id="PTHR11109">
    <property type="entry name" value="GTP CYCLOHYDROLASE I"/>
    <property type="match status" value="1"/>
</dbReference>
<evidence type="ECO:0000256" key="5">
    <source>
        <dbReference type="HAMAP-Rule" id="MF_00223"/>
    </source>
</evidence>
<reference evidence="7 8" key="1">
    <citation type="submission" date="2019-03" db="EMBL/GenBank/DDBJ databases">
        <title>Metabolic potential of uncultured bacteria and archaea associated with petroleum seepage in deep-sea sediments.</title>
        <authorList>
            <person name="Dong X."/>
            <person name="Hubert C."/>
        </authorList>
    </citation>
    <scope>NUCLEOTIDE SEQUENCE [LARGE SCALE GENOMIC DNA]</scope>
    <source>
        <strain evidence="7">E44_bin18</strain>
    </source>
</reference>
<dbReference type="HAMAP" id="MF_00223">
    <property type="entry name" value="FolE"/>
    <property type="match status" value="1"/>
</dbReference>